<dbReference type="Pfam" id="PF09474">
    <property type="entry name" value="Type_III_YscX"/>
    <property type="match status" value="1"/>
</dbReference>
<sequence length="88" mass="9673">MTRFLGQTCMELAVNHALEPEITQSDLQHPPTFDAVLQRARKDLRAAGADGRNGGLDSAIYQSALLVLERTVVLRNQSRTNRAALQQG</sequence>
<dbReference type="InterPro" id="IPR012672">
    <property type="entry name" value="T3SS_YscX"/>
</dbReference>
<proteinExistence type="predicted"/>
<dbReference type="Proteomes" id="UP000194151">
    <property type="component" value="Chromosome"/>
</dbReference>
<reference evidence="1 2" key="1">
    <citation type="submission" date="2017-05" db="EMBL/GenBank/DDBJ databases">
        <title>Complete and WGS of Bordetella genogroups.</title>
        <authorList>
            <person name="Spilker T."/>
            <person name="LiPuma J."/>
        </authorList>
    </citation>
    <scope>NUCLEOTIDE SEQUENCE [LARGE SCALE GENOMIC DNA]</scope>
    <source>
        <strain evidence="1 2">AU19157</strain>
    </source>
</reference>
<dbReference type="STRING" id="1416806.CAL12_22125"/>
<dbReference type="EMBL" id="CP021108">
    <property type="protein sequence ID" value="ARP83249.1"/>
    <property type="molecule type" value="Genomic_DNA"/>
</dbReference>
<gene>
    <name evidence="1" type="ORF">CAL12_22125</name>
</gene>
<dbReference type="KEGG" id="bgv:CAL12_22125"/>
<dbReference type="AlphaFoldDB" id="A0A1W6YQQ1"/>
<keyword evidence="2" id="KW-1185">Reference proteome</keyword>
<organism evidence="1 2">
    <name type="scientific">Bordetella genomosp. 8</name>
    <dbReference type="NCBI Taxonomy" id="1416806"/>
    <lineage>
        <taxon>Bacteria</taxon>
        <taxon>Pseudomonadati</taxon>
        <taxon>Pseudomonadota</taxon>
        <taxon>Betaproteobacteria</taxon>
        <taxon>Burkholderiales</taxon>
        <taxon>Alcaligenaceae</taxon>
        <taxon>Bordetella</taxon>
    </lineage>
</organism>
<name>A0A1W6YQQ1_9BORD</name>
<accession>A0A1W6YQQ1</accession>
<evidence type="ECO:0000313" key="2">
    <source>
        <dbReference type="Proteomes" id="UP000194151"/>
    </source>
</evidence>
<protein>
    <submittedName>
        <fullName evidence="1">Uncharacterized protein</fullName>
    </submittedName>
</protein>
<evidence type="ECO:0000313" key="1">
    <source>
        <dbReference type="EMBL" id="ARP83249.1"/>
    </source>
</evidence>